<keyword evidence="1" id="KW-0812">Transmembrane</keyword>
<sequence>MSITDLADILNGYFSWSKSRIECFATMLISLIKVRTVNLTEIACGFSSPAKQDSRYTRIKRFFREFKIDFSSVSVWVIHCFGLSGQALYLSMDRTNWRWGKKDINILMVSVVYKGIAIPLFWTLLAKCYYYK</sequence>
<name>A0AAV2UTZ2_LEGPN</name>
<dbReference type="Proteomes" id="UP000010102">
    <property type="component" value="Chromosome"/>
</dbReference>
<dbReference type="KEGG" id="lpo:LPO_0491"/>
<dbReference type="AlphaFoldDB" id="A0AAV2UTZ2"/>
<evidence type="ECO:0000256" key="1">
    <source>
        <dbReference type="SAM" id="Phobius"/>
    </source>
</evidence>
<dbReference type="EMBL" id="FQ958210">
    <property type="protein sequence ID" value="CCD04595.1"/>
    <property type="molecule type" value="Genomic_DNA"/>
</dbReference>
<keyword evidence="1" id="KW-0472">Membrane</keyword>
<evidence type="ECO:0000313" key="2">
    <source>
        <dbReference type="EMBL" id="CCD04595.1"/>
    </source>
</evidence>
<feature type="transmembrane region" description="Helical" evidence="1">
    <location>
        <begin position="68"/>
        <end position="92"/>
    </location>
</feature>
<evidence type="ECO:0008006" key="4">
    <source>
        <dbReference type="Google" id="ProtNLM"/>
    </source>
</evidence>
<keyword evidence="1" id="KW-1133">Transmembrane helix</keyword>
<gene>
    <name evidence="2" type="ORF">LPO_0491</name>
</gene>
<proteinExistence type="predicted"/>
<feature type="transmembrane region" description="Helical" evidence="1">
    <location>
        <begin position="104"/>
        <end position="125"/>
    </location>
</feature>
<evidence type="ECO:0000313" key="3">
    <source>
        <dbReference type="Proteomes" id="UP000010102"/>
    </source>
</evidence>
<organism evidence="2 3">
    <name type="scientific">Legionella pneumophila subsp. pneumophila</name>
    <dbReference type="NCBI Taxonomy" id="91891"/>
    <lineage>
        <taxon>Bacteria</taxon>
        <taxon>Pseudomonadati</taxon>
        <taxon>Pseudomonadota</taxon>
        <taxon>Gammaproteobacteria</taxon>
        <taxon>Legionellales</taxon>
        <taxon>Legionellaceae</taxon>
        <taxon>Legionella</taxon>
    </lineage>
</organism>
<reference evidence="2 3" key="1">
    <citation type="submission" date="2011-07" db="EMBL/GenBank/DDBJ databases">
        <authorList>
            <person name="Genoscope - CEA"/>
        </authorList>
    </citation>
    <scope>NUCLEOTIDE SEQUENCE [LARGE SCALE GENOMIC DNA]</scope>
    <source>
        <strain evidence="3">lorraine</strain>
    </source>
</reference>
<protein>
    <recommendedName>
        <fullName evidence="4">Transposase</fullName>
    </recommendedName>
</protein>
<accession>A0AAV2UTZ2</accession>